<name>A0A4Y2R2U6_ARAVE</name>
<dbReference type="Proteomes" id="UP000499080">
    <property type="component" value="Unassembled WGS sequence"/>
</dbReference>
<keyword evidence="3" id="KW-1185">Reference proteome</keyword>
<sequence>MPQVLFVNRCRSEDLRPKHMPRGHRTIHLHLKLNPPVTTVSSLKHHNPGSAPPTSLSQNPRSLYFTRTCCCMPPNPTILQTKRNLPLQCPVLDTIFFRLGGVMN</sequence>
<protein>
    <submittedName>
        <fullName evidence="2">Uncharacterized protein</fullName>
    </submittedName>
</protein>
<reference evidence="2 3" key="1">
    <citation type="journal article" date="2019" name="Sci. Rep.">
        <title>Orb-weaving spider Araneus ventricosus genome elucidates the spidroin gene catalogue.</title>
        <authorList>
            <person name="Kono N."/>
            <person name="Nakamura H."/>
            <person name="Ohtoshi R."/>
            <person name="Moran D.A.P."/>
            <person name="Shinohara A."/>
            <person name="Yoshida Y."/>
            <person name="Fujiwara M."/>
            <person name="Mori M."/>
            <person name="Tomita M."/>
            <person name="Arakawa K."/>
        </authorList>
    </citation>
    <scope>NUCLEOTIDE SEQUENCE [LARGE SCALE GENOMIC DNA]</scope>
</reference>
<evidence type="ECO:0000313" key="2">
    <source>
        <dbReference type="EMBL" id="GBN69766.1"/>
    </source>
</evidence>
<evidence type="ECO:0000313" key="3">
    <source>
        <dbReference type="Proteomes" id="UP000499080"/>
    </source>
</evidence>
<comment type="caution">
    <text evidence="2">The sequence shown here is derived from an EMBL/GenBank/DDBJ whole genome shotgun (WGS) entry which is preliminary data.</text>
</comment>
<proteinExistence type="predicted"/>
<dbReference type="AlphaFoldDB" id="A0A4Y2R2U6"/>
<evidence type="ECO:0000256" key="1">
    <source>
        <dbReference type="SAM" id="MobiDB-lite"/>
    </source>
</evidence>
<dbReference type="EMBL" id="BGPR01015567">
    <property type="protein sequence ID" value="GBN69766.1"/>
    <property type="molecule type" value="Genomic_DNA"/>
</dbReference>
<organism evidence="2 3">
    <name type="scientific">Araneus ventricosus</name>
    <name type="common">Orbweaver spider</name>
    <name type="synonym">Epeira ventricosa</name>
    <dbReference type="NCBI Taxonomy" id="182803"/>
    <lineage>
        <taxon>Eukaryota</taxon>
        <taxon>Metazoa</taxon>
        <taxon>Ecdysozoa</taxon>
        <taxon>Arthropoda</taxon>
        <taxon>Chelicerata</taxon>
        <taxon>Arachnida</taxon>
        <taxon>Araneae</taxon>
        <taxon>Araneomorphae</taxon>
        <taxon>Entelegynae</taxon>
        <taxon>Araneoidea</taxon>
        <taxon>Araneidae</taxon>
        <taxon>Araneus</taxon>
    </lineage>
</organism>
<accession>A0A4Y2R2U6</accession>
<feature type="region of interest" description="Disordered" evidence="1">
    <location>
        <begin position="39"/>
        <end position="58"/>
    </location>
</feature>
<gene>
    <name evidence="2" type="ORF">AVEN_6833_1</name>
</gene>